<keyword evidence="3" id="KW-1185">Reference proteome</keyword>
<gene>
    <name evidence="2" type="ORF">DERYTH_LOCUS25677</name>
</gene>
<evidence type="ECO:0000313" key="3">
    <source>
        <dbReference type="Proteomes" id="UP000789405"/>
    </source>
</evidence>
<dbReference type="EMBL" id="CAJVPY010049125">
    <property type="protein sequence ID" value="CAG8812693.1"/>
    <property type="molecule type" value="Genomic_DNA"/>
</dbReference>
<feature type="non-terminal residue" evidence="2">
    <location>
        <position position="1"/>
    </location>
</feature>
<sequence length="90" mass="10591">KMDFHDSSQDNSQEDSQEDSQEEFSLSCFRKRSHDDGNDPPNATFKPAPKKKNRSKRKRSFVWKHFKLIDTDDVCQVVVKVKRKEQKCGM</sequence>
<name>A0A9N9K5F2_9GLOM</name>
<feature type="non-terminal residue" evidence="2">
    <location>
        <position position="90"/>
    </location>
</feature>
<feature type="compositionally biased region" description="Acidic residues" evidence="1">
    <location>
        <begin position="12"/>
        <end position="22"/>
    </location>
</feature>
<accession>A0A9N9K5F2</accession>
<comment type="caution">
    <text evidence="2">The sequence shown here is derived from an EMBL/GenBank/DDBJ whole genome shotgun (WGS) entry which is preliminary data.</text>
</comment>
<feature type="region of interest" description="Disordered" evidence="1">
    <location>
        <begin position="1"/>
        <end position="58"/>
    </location>
</feature>
<protein>
    <submittedName>
        <fullName evidence="2">8424_t:CDS:1</fullName>
    </submittedName>
</protein>
<organism evidence="2 3">
    <name type="scientific">Dentiscutata erythropus</name>
    <dbReference type="NCBI Taxonomy" id="1348616"/>
    <lineage>
        <taxon>Eukaryota</taxon>
        <taxon>Fungi</taxon>
        <taxon>Fungi incertae sedis</taxon>
        <taxon>Mucoromycota</taxon>
        <taxon>Glomeromycotina</taxon>
        <taxon>Glomeromycetes</taxon>
        <taxon>Diversisporales</taxon>
        <taxon>Gigasporaceae</taxon>
        <taxon>Dentiscutata</taxon>
    </lineage>
</organism>
<dbReference type="Proteomes" id="UP000789405">
    <property type="component" value="Unassembled WGS sequence"/>
</dbReference>
<evidence type="ECO:0000256" key="1">
    <source>
        <dbReference type="SAM" id="MobiDB-lite"/>
    </source>
</evidence>
<reference evidence="2" key="1">
    <citation type="submission" date="2021-06" db="EMBL/GenBank/DDBJ databases">
        <authorList>
            <person name="Kallberg Y."/>
            <person name="Tangrot J."/>
            <person name="Rosling A."/>
        </authorList>
    </citation>
    <scope>NUCLEOTIDE SEQUENCE</scope>
    <source>
        <strain evidence="2">MA453B</strain>
    </source>
</reference>
<evidence type="ECO:0000313" key="2">
    <source>
        <dbReference type="EMBL" id="CAG8812693.1"/>
    </source>
</evidence>
<feature type="compositionally biased region" description="Basic residues" evidence="1">
    <location>
        <begin position="48"/>
        <end position="58"/>
    </location>
</feature>
<dbReference type="AlphaFoldDB" id="A0A9N9K5F2"/>
<proteinExistence type="predicted"/>